<dbReference type="AlphaFoldDB" id="A0A0A9CKP8"/>
<evidence type="ECO:0000256" key="1">
    <source>
        <dbReference type="SAM" id="MobiDB-lite"/>
    </source>
</evidence>
<evidence type="ECO:0000313" key="2">
    <source>
        <dbReference type="EMBL" id="JAD76116.1"/>
    </source>
</evidence>
<feature type="compositionally biased region" description="Low complexity" evidence="1">
    <location>
        <begin position="25"/>
        <end position="38"/>
    </location>
</feature>
<reference evidence="2" key="1">
    <citation type="submission" date="2014-09" db="EMBL/GenBank/DDBJ databases">
        <authorList>
            <person name="Magalhaes I.L.F."/>
            <person name="Oliveira U."/>
            <person name="Santos F.R."/>
            <person name="Vidigal T.H.D.A."/>
            <person name="Brescovit A.D."/>
            <person name="Santos A.J."/>
        </authorList>
    </citation>
    <scope>NUCLEOTIDE SEQUENCE</scope>
    <source>
        <tissue evidence="2">Shoot tissue taken approximately 20 cm above the soil surface</tissue>
    </source>
</reference>
<feature type="region of interest" description="Disordered" evidence="1">
    <location>
        <begin position="25"/>
        <end position="47"/>
    </location>
</feature>
<accession>A0A0A9CKP8</accession>
<name>A0A0A9CKP8_ARUDO</name>
<proteinExistence type="predicted"/>
<reference evidence="2" key="2">
    <citation type="journal article" date="2015" name="Data Brief">
        <title>Shoot transcriptome of the giant reed, Arundo donax.</title>
        <authorList>
            <person name="Barrero R.A."/>
            <person name="Guerrero F.D."/>
            <person name="Moolhuijzen P."/>
            <person name="Goolsby J.A."/>
            <person name="Tidwell J."/>
            <person name="Bellgard S.E."/>
            <person name="Bellgard M.I."/>
        </authorList>
    </citation>
    <scope>NUCLEOTIDE SEQUENCE</scope>
    <source>
        <tissue evidence="2">Shoot tissue taken approximately 20 cm above the soil surface</tissue>
    </source>
</reference>
<organism evidence="2">
    <name type="scientific">Arundo donax</name>
    <name type="common">Giant reed</name>
    <name type="synonym">Donax arundinaceus</name>
    <dbReference type="NCBI Taxonomy" id="35708"/>
    <lineage>
        <taxon>Eukaryota</taxon>
        <taxon>Viridiplantae</taxon>
        <taxon>Streptophyta</taxon>
        <taxon>Embryophyta</taxon>
        <taxon>Tracheophyta</taxon>
        <taxon>Spermatophyta</taxon>
        <taxon>Magnoliopsida</taxon>
        <taxon>Liliopsida</taxon>
        <taxon>Poales</taxon>
        <taxon>Poaceae</taxon>
        <taxon>PACMAD clade</taxon>
        <taxon>Arundinoideae</taxon>
        <taxon>Arundineae</taxon>
        <taxon>Arundo</taxon>
    </lineage>
</organism>
<protein>
    <submittedName>
        <fullName evidence="2">Uncharacterized protein</fullName>
    </submittedName>
</protein>
<sequence>MRELMRYKNSSAVSQKRMCSFTAASSSPSCSATYSRSSESFVGHSSSREVDVTEQVIGEEECAVTDEAQGEDAAEKERVRRCSTRPVRVQRALRARLRSGLYKAQMSMRSNKKT</sequence>
<dbReference type="EMBL" id="GBRH01221779">
    <property type="protein sequence ID" value="JAD76116.1"/>
    <property type="molecule type" value="Transcribed_RNA"/>
</dbReference>